<evidence type="ECO:0000313" key="11">
    <source>
        <dbReference type="Proteomes" id="UP000031594"/>
    </source>
</evidence>
<proteinExistence type="inferred from homology"/>
<dbReference type="EMBL" id="CP037899">
    <property type="protein sequence ID" value="QDQ43307.1"/>
    <property type="molecule type" value="Genomic_DNA"/>
</dbReference>
<evidence type="ECO:0000256" key="1">
    <source>
        <dbReference type="ARBA" id="ARBA00001539"/>
    </source>
</evidence>
<dbReference type="PANTHER" id="PTHR43000">
    <property type="entry name" value="DTDP-D-GLUCOSE 4,6-DEHYDRATASE-RELATED"/>
    <property type="match status" value="1"/>
</dbReference>
<protein>
    <recommendedName>
        <fullName evidence="4 7">dTDP-glucose 4,6-dehydratase</fullName>
        <ecNumber evidence="4 7">4.2.1.46</ecNumber>
    </recommendedName>
</protein>
<dbReference type="InterPro" id="IPR020904">
    <property type="entry name" value="Sc_DH/Rdtase_CS"/>
</dbReference>
<evidence type="ECO:0000256" key="2">
    <source>
        <dbReference type="ARBA" id="ARBA00001911"/>
    </source>
</evidence>
<dbReference type="InterPro" id="IPR036291">
    <property type="entry name" value="NAD(P)-bd_dom_sf"/>
</dbReference>
<reference evidence="12" key="3">
    <citation type="submission" date="2019-03" db="EMBL/GenBank/DDBJ databases">
        <title>Complete genome of Methylacidiphilum kamchatkense Kam1.</title>
        <authorList>
            <person name="Kruse T."/>
            <person name="Murarilal Ratnadevi C."/>
            <person name="Erikstad H.-A."/>
            <person name="Birkeland N.-K."/>
        </authorList>
    </citation>
    <scope>NUCLEOTIDE SEQUENCE [LARGE SCALE GENOMIC DNA]</scope>
    <source>
        <strain evidence="12">kam1</strain>
    </source>
</reference>
<keyword evidence="9" id="KW-0167">Capsid protein</keyword>
<evidence type="ECO:0000259" key="8">
    <source>
        <dbReference type="Pfam" id="PF16363"/>
    </source>
</evidence>
<evidence type="ECO:0000313" key="12">
    <source>
        <dbReference type="Proteomes" id="UP000315925"/>
    </source>
</evidence>
<dbReference type="NCBIfam" id="TIGR01181">
    <property type="entry name" value="dTDP_gluc_dehyt"/>
    <property type="match status" value="1"/>
</dbReference>
<dbReference type="EC" id="4.2.1.46" evidence="4 7"/>
<evidence type="ECO:0000256" key="7">
    <source>
        <dbReference type="RuleBase" id="RU004473"/>
    </source>
</evidence>
<feature type="domain" description="NAD(P)-binding" evidence="8">
    <location>
        <begin position="4"/>
        <end position="328"/>
    </location>
</feature>
<dbReference type="Gene3D" id="3.40.50.720">
    <property type="entry name" value="NAD(P)-binding Rossmann-like Domain"/>
    <property type="match status" value="1"/>
</dbReference>
<keyword evidence="5" id="KW-0520">NAD</keyword>
<evidence type="ECO:0000256" key="6">
    <source>
        <dbReference type="ARBA" id="ARBA00023239"/>
    </source>
</evidence>
<reference evidence="10" key="2">
    <citation type="journal article" date="2019" name="BMC Genomics">
        <title>Complete genome sequence analysis of the thermoacidophilic verrucomicrobial methanotroph 'Candidatus Methylacidiphilum kamchatkense' strain Kam1 and comparison with its closest relatives.</title>
        <authorList>
            <person name="Kruse T."/>
            <person name="Ratnadevi C.M."/>
            <person name="Erikstad H.A."/>
            <person name="Birkeland N.K."/>
        </authorList>
    </citation>
    <scope>NUCLEOTIDE SEQUENCE</scope>
    <source>
        <strain evidence="10">Kam1</strain>
    </source>
</reference>
<dbReference type="InterPro" id="IPR016040">
    <property type="entry name" value="NAD(P)-bd_dom"/>
</dbReference>
<dbReference type="Proteomes" id="UP000315925">
    <property type="component" value="Chromosome"/>
</dbReference>
<dbReference type="InterPro" id="IPR005888">
    <property type="entry name" value="dTDP_Gluc_deHydtase"/>
</dbReference>
<name>A0A0C1RU26_9BACT</name>
<dbReference type="SUPFAM" id="SSF51735">
    <property type="entry name" value="NAD(P)-binding Rossmann-fold domains"/>
    <property type="match status" value="1"/>
</dbReference>
<gene>
    <name evidence="9" type="ORF">A946_06260</name>
    <name evidence="10" type="ORF">kam1_2099</name>
</gene>
<accession>A0A0C1RU26</accession>
<dbReference type="RefSeq" id="WP_039721456.1">
    <property type="nucleotide sequence ID" value="NZ_CP037899.1"/>
</dbReference>
<dbReference type="GO" id="GO:0009225">
    <property type="term" value="P:nucleotide-sugar metabolic process"/>
    <property type="evidence" value="ECO:0007669"/>
    <property type="project" value="InterPro"/>
</dbReference>
<dbReference type="GO" id="GO:0008460">
    <property type="term" value="F:dTDP-glucose 4,6-dehydratase activity"/>
    <property type="evidence" value="ECO:0007669"/>
    <property type="project" value="UniProtKB-EC"/>
</dbReference>
<comment type="similarity">
    <text evidence="3 7">Belongs to the NAD(P)-dependent epimerase/dehydratase family. dTDP-glucose dehydratase subfamily.</text>
</comment>
<dbReference type="CDD" id="cd05246">
    <property type="entry name" value="dTDP_GD_SDR_e"/>
    <property type="match status" value="1"/>
</dbReference>
<keyword evidence="11" id="KW-1185">Reference proteome</keyword>
<evidence type="ECO:0000256" key="5">
    <source>
        <dbReference type="ARBA" id="ARBA00023027"/>
    </source>
</evidence>
<dbReference type="AlphaFoldDB" id="A0A0C1RU26"/>
<evidence type="ECO:0000256" key="4">
    <source>
        <dbReference type="ARBA" id="ARBA00011990"/>
    </source>
</evidence>
<comment type="cofactor">
    <cofactor evidence="2 7">
        <name>NAD(+)</name>
        <dbReference type="ChEBI" id="CHEBI:57540"/>
    </cofactor>
</comment>
<dbReference type="OrthoDB" id="9766450at2"/>
<dbReference type="STRING" id="1202785.A946_06260"/>
<dbReference type="KEGG" id="mkc:kam1_2099"/>
<reference evidence="9 11" key="1">
    <citation type="submission" date="2014-08" db="EMBL/GenBank/DDBJ databases">
        <title>Methylacidiphilum kamchatkense strain Kam1 draft genome sequence.</title>
        <authorList>
            <person name="Birkeland N.-K."/>
            <person name="Erikstad H.A."/>
        </authorList>
    </citation>
    <scope>NUCLEOTIDE SEQUENCE [LARGE SCALE GENOMIC DNA]</scope>
    <source>
        <strain evidence="9 11">Kam1</strain>
    </source>
</reference>
<evidence type="ECO:0000313" key="10">
    <source>
        <dbReference type="EMBL" id="QDQ43307.1"/>
    </source>
</evidence>
<keyword evidence="9" id="KW-0946">Virion</keyword>
<evidence type="ECO:0000256" key="3">
    <source>
        <dbReference type="ARBA" id="ARBA00008178"/>
    </source>
</evidence>
<dbReference type="EMBL" id="JQNX01000004">
    <property type="protein sequence ID" value="KIE58491.1"/>
    <property type="molecule type" value="Genomic_DNA"/>
</dbReference>
<dbReference type="PROSITE" id="PS00061">
    <property type="entry name" value="ADH_SHORT"/>
    <property type="match status" value="1"/>
</dbReference>
<sequence>MKILVTGGAGFIGSNFCEYCFSNEPSSIVEKIIVIDKLGYSGSIENIKELQKRDNFVFIQADICDQELISNILFEEKINAIIHFAAESHVDRSIDNPEIFVQSNVLGTFKLLESSFHYVTSLSRKERDKFRFVHISTDEVYGSIPLEAPPVKEGGVYDPSSPYSASKAASDHFVLAYHKTYGFPAMVTHSSNNYGPRQHPEKMIPHMICNALEEKELPVYGKGLNIRDWIYVDDHCAGIWKVLNRGRLGEVYHIAKGRGVTNLELVQKICSQLDELFPRSSGRKYAELIRFVTDRPGHDLRYAIDVAKMKNELGWEAQVELEEGLQKTILWYVQHKDWIRSVLDRGYLLKRQGLYRSVVNST</sequence>
<organism evidence="10 12">
    <name type="scientific">Methylacidiphilum kamchatkense Kam1</name>
    <dbReference type="NCBI Taxonomy" id="1202785"/>
    <lineage>
        <taxon>Bacteria</taxon>
        <taxon>Pseudomonadati</taxon>
        <taxon>Verrucomicrobiota</taxon>
        <taxon>Methylacidiphilae</taxon>
        <taxon>Methylacidiphilales</taxon>
        <taxon>Methylacidiphilaceae</taxon>
        <taxon>Methylacidiphilum (ex Ratnadevi et al. 2023)</taxon>
    </lineage>
</organism>
<keyword evidence="6 7" id="KW-0456">Lyase</keyword>
<evidence type="ECO:0000313" key="9">
    <source>
        <dbReference type="EMBL" id="KIE58491.1"/>
    </source>
</evidence>
<dbReference type="Pfam" id="PF16363">
    <property type="entry name" value="GDP_Man_Dehyd"/>
    <property type="match status" value="1"/>
</dbReference>
<dbReference type="Gene3D" id="3.90.25.10">
    <property type="entry name" value="UDP-galactose 4-epimerase, domain 1"/>
    <property type="match status" value="1"/>
</dbReference>
<comment type="catalytic activity">
    <reaction evidence="1 7">
        <text>dTDP-alpha-D-glucose = dTDP-4-dehydro-6-deoxy-alpha-D-glucose + H2O</text>
        <dbReference type="Rhea" id="RHEA:17221"/>
        <dbReference type="ChEBI" id="CHEBI:15377"/>
        <dbReference type="ChEBI" id="CHEBI:57477"/>
        <dbReference type="ChEBI" id="CHEBI:57649"/>
        <dbReference type="EC" id="4.2.1.46"/>
    </reaction>
</comment>
<dbReference type="Proteomes" id="UP000031594">
    <property type="component" value="Unassembled WGS sequence"/>
</dbReference>